<keyword evidence="2" id="KW-0695">RNA-directed DNA polymerase</keyword>
<proteinExistence type="predicted"/>
<sequence>MNFSNSTTDKTERLNNTNALAAQWESIDWEQVQKDVNRLQTRIAKATAKGNRNKVKRLQYLLTHSFCAKCYAVKKVTSNKGKNTSGVDHKLWSTPASKMKAVFLLSDKSYRTMPLRRVYIAKKGKNKKRPLGIPTMYDRAMQTLYALALEPVAETTGDHISFGFRKGRSAKDACEQIFCVLARKCSPKWILEGDIKGCFDNINHDWLQAHIPMDKRIMKRFLKSGFVYEGKLFPTDTGSPQGGAISSLYANMTLDGLEKLIQDKYHRNSKGKIENHYRAKTKVNLVRYADDFIITANTRELAVELKETVSQFLTSRGLTLSEEKTMITQIDDGFDFLGWTFRKFREKLMVKPSKSAIKSIIGKCSTIILKEGKAMSQSELIRRLNQVIRGWSNYHRHVVASETFSHINNTLYLLLQQWAKHRHPNKNKWWRLNKYWHEKNDKRWLFMSEENSLINLRSINIVRQPKLQISKNPFLDEGYFIKKKMKLKSLVAARNGEEMLEPYERETLTYGS</sequence>
<feature type="domain" description="Reverse transcriptase" evidence="1">
    <location>
        <begin position="101"/>
        <end position="341"/>
    </location>
</feature>
<dbReference type="GO" id="GO:0003964">
    <property type="term" value="F:RNA-directed DNA polymerase activity"/>
    <property type="evidence" value="ECO:0007669"/>
    <property type="project" value="UniProtKB-KW"/>
</dbReference>
<dbReference type="Proteomes" id="UP001597362">
    <property type="component" value="Unassembled WGS sequence"/>
</dbReference>
<dbReference type="PANTHER" id="PTHR34047:SF8">
    <property type="entry name" value="PROTEIN YKFC"/>
    <property type="match status" value="1"/>
</dbReference>
<name>A0ABW4YN85_9BACL</name>
<dbReference type="Pfam" id="PF00078">
    <property type="entry name" value="RVT_1"/>
    <property type="match status" value="1"/>
</dbReference>
<organism evidence="2 3">
    <name type="scientific">Paenibacillus yanchengensis</name>
    <dbReference type="NCBI Taxonomy" id="2035833"/>
    <lineage>
        <taxon>Bacteria</taxon>
        <taxon>Bacillati</taxon>
        <taxon>Bacillota</taxon>
        <taxon>Bacilli</taxon>
        <taxon>Bacillales</taxon>
        <taxon>Paenibacillaceae</taxon>
        <taxon>Paenibacillus</taxon>
    </lineage>
</organism>
<dbReference type="InterPro" id="IPR000477">
    <property type="entry name" value="RT_dom"/>
</dbReference>
<evidence type="ECO:0000313" key="3">
    <source>
        <dbReference type="Proteomes" id="UP001597362"/>
    </source>
</evidence>
<protein>
    <submittedName>
        <fullName evidence="2">Group II intron reverse transcriptase/maturase</fullName>
        <ecNumber evidence="2">2.7.7.49</ecNumber>
    </submittedName>
</protein>
<dbReference type="SUPFAM" id="SSF56672">
    <property type="entry name" value="DNA/RNA polymerases"/>
    <property type="match status" value="1"/>
</dbReference>
<dbReference type="InterPro" id="IPR043502">
    <property type="entry name" value="DNA/RNA_pol_sf"/>
</dbReference>
<dbReference type="NCBIfam" id="TIGR04416">
    <property type="entry name" value="group_II_RT_mat"/>
    <property type="match status" value="1"/>
</dbReference>
<keyword evidence="3" id="KW-1185">Reference proteome</keyword>
<dbReference type="PANTHER" id="PTHR34047">
    <property type="entry name" value="NUCLEAR INTRON MATURASE 1, MITOCHONDRIAL-RELATED"/>
    <property type="match status" value="1"/>
</dbReference>
<dbReference type="InterPro" id="IPR013597">
    <property type="entry name" value="Mat_intron_G2"/>
</dbReference>
<dbReference type="Pfam" id="PF08388">
    <property type="entry name" value="GIIM"/>
    <property type="match status" value="1"/>
</dbReference>
<dbReference type="InterPro" id="IPR051083">
    <property type="entry name" value="GrpII_Intron_Splice-Mob/Def"/>
</dbReference>
<dbReference type="EMBL" id="JBHUHO010000035">
    <property type="protein sequence ID" value="MFD2117172.1"/>
    <property type="molecule type" value="Genomic_DNA"/>
</dbReference>
<dbReference type="EC" id="2.7.7.49" evidence="2"/>
<keyword evidence="2" id="KW-0548">Nucleotidyltransferase</keyword>
<gene>
    <name evidence="2" type="primary">ltrA</name>
    <name evidence="2" type="ORF">ACFSJH_15685</name>
</gene>
<keyword evidence="2" id="KW-0808">Transferase</keyword>
<dbReference type="RefSeq" id="WP_377774084.1">
    <property type="nucleotide sequence ID" value="NZ_JBHUHO010000035.1"/>
</dbReference>
<dbReference type="PROSITE" id="PS50878">
    <property type="entry name" value="RT_POL"/>
    <property type="match status" value="1"/>
</dbReference>
<dbReference type="InterPro" id="IPR025960">
    <property type="entry name" value="RVT_N"/>
</dbReference>
<dbReference type="CDD" id="cd01651">
    <property type="entry name" value="RT_G2_intron"/>
    <property type="match status" value="1"/>
</dbReference>
<comment type="caution">
    <text evidence="2">The sequence shown here is derived from an EMBL/GenBank/DDBJ whole genome shotgun (WGS) entry which is preliminary data.</text>
</comment>
<evidence type="ECO:0000313" key="2">
    <source>
        <dbReference type="EMBL" id="MFD2117172.1"/>
    </source>
</evidence>
<evidence type="ECO:0000259" key="1">
    <source>
        <dbReference type="PROSITE" id="PS50878"/>
    </source>
</evidence>
<reference evidence="3" key="1">
    <citation type="journal article" date="2019" name="Int. J. Syst. Evol. Microbiol.">
        <title>The Global Catalogue of Microorganisms (GCM) 10K type strain sequencing project: providing services to taxonomists for standard genome sequencing and annotation.</title>
        <authorList>
            <consortium name="The Broad Institute Genomics Platform"/>
            <consortium name="The Broad Institute Genome Sequencing Center for Infectious Disease"/>
            <person name="Wu L."/>
            <person name="Ma J."/>
        </authorList>
    </citation>
    <scope>NUCLEOTIDE SEQUENCE [LARGE SCALE GENOMIC DNA]</scope>
    <source>
        <strain evidence="3">GH52</strain>
    </source>
</reference>
<dbReference type="Pfam" id="PF13655">
    <property type="entry name" value="RVT_N"/>
    <property type="match status" value="1"/>
</dbReference>
<dbReference type="InterPro" id="IPR030931">
    <property type="entry name" value="Group_II_RT_mat"/>
</dbReference>
<accession>A0ABW4YN85</accession>